<name>A0A1G2CLS0_9BACT</name>
<keyword evidence="2" id="KW-0663">Pyridoxal phosphate</keyword>
<dbReference type="InterPro" id="IPR001926">
    <property type="entry name" value="TrpB-like_PALP"/>
</dbReference>
<evidence type="ECO:0000313" key="4">
    <source>
        <dbReference type="EMBL" id="OGZ02152.1"/>
    </source>
</evidence>
<comment type="caution">
    <text evidence="4">The sequence shown here is derived from an EMBL/GenBank/DDBJ whole genome shotgun (WGS) entry which is preliminary data.</text>
</comment>
<protein>
    <recommendedName>
        <fullName evidence="3">Tryptophan synthase beta chain-like PALP domain-containing protein</fullName>
    </recommendedName>
</protein>
<comment type="cofactor">
    <cofactor evidence="1">
        <name>pyridoxal 5'-phosphate</name>
        <dbReference type="ChEBI" id="CHEBI:597326"/>
    </cofactor>
</comment>
<gene>
    <name evidence="4" type="ORF">A2390_01040</name>
</gene>
<dbReference type="InterPro" id="IPR036052">
    <property type="entry name" value="TrpB-like_PALP_sf"/>
</dbReference>
<dbReference type="EMBL" id="MHLE01000041">
    <property type="protein sequence ID" value="OGZ02152.1"/>
    <property type="molecule type" value="Genomic_DNA"/>
</dbReference>
<dbReference type="SUPFAM" id="SSF53686">
    <property type="entry name" value="Tryptophan synthase beta subunit-like PLP-dependent enzymes"/>
    <property type="match status" value="1"/>
</dbReference>
<evidence type="ECO:0000313" key="5">
    <source>
        <dbReference type="Proteomes" id="UP000178599"/>
    </source>
</evidence>
<sequence length="341" mass="38780">MNMALSKKEEQILKSIVVASENDPDKPEFPPDNPKFPATPTFKIEVPGFSNVWFKDESKNLTGTHKDRMAWEMVVTYKEFLLSKKAGRIKKLPILSILSSGSAALAIQTQLTKYNLPNLHVLMDSSADPKIVSSLEKIGCNVFLENLGRKRFTWEDILKLTNNENGFDITSNEAYDPTVRFYDWLSYEIINNDADFIFVPFGTGQLYENIMNVIKNELGYKRKDQRFRGTKKTLQNASILGATTSNPKSKADKLYAPFLPFANYSKQWIKFYRYTGLSGEMSEVYNLQEKYLDKAIKIAEKMGLECEPSGIAGLGLLLQIKNKIPKDKKILIVNTGKTKWV</sequence>
<dbReference type="Pfam" id="PF00291">
    <property type="entry name" value="PALP"/>
    <property type="match status" value="1"/>
</dbReference>
<reference evidence="4 5" key="1">
    <citation type="journal article" date="2016" name="Nat. Commun.">
        <title>Thousands of microbial genomes shed light on interconnected biogeochemical processes in an aquifer system.</title>
        <authorList>
            <person name="Anantharaman K."/>
            <person name="Brown C.T."/>
            <person name="Hug L.A."/>
            <person name="Sharon I."/>
            <person name="Castelle C.J."/>
            <person name="Probst A.J."/>
            <person name="Thomas B.C."/>
            <person name="Singh A."/>
            <person name="Wilkins M.J."/>
            <person name="Karaoz U."/>
            <person name="Brodie E.L."/>
            <person name="Williams K.H."/>
            <person name="Hubbard S.S."/>
            <person name="Banfield J.F."/>
        </authorList>
    </citation>
    <scope>NUCLEOTIDE SEQUENCE [LARGE SCALE GENOMIC DNA]</scope>
</reference>
<feature type="domain" description="Tryptophan synthase beta chain-like PALP" evidence="3">
    <location>
        <begin position="43"/>
        <end position="336"/>
    </location>
</feature>
<evidence type="ECO:0000256" key="1">
    <source>
        <dbReference type="ARBA" id="ARBA00001933"/>
    </source>
</evidence>
<dbReference type="Gene3D" id="3.40.50.1100">
    <property type="match status" value="2"/>
</dbReference>
<evidence type="ECO:0000256" key="2">
    <source>
        <dbReference type="ARBA" id="ARBA00022898"/>
    </source>
</evidence>
<dbReference type="AlphaFoldDB" id="A0A1G2CLS0"/>
<organism evidence="4 5">
    <name type="scientific">Candidatus Liptonbacteria bacterium RIFOXYB1_FULL_36_10</name>
    <dbReference type="NCBI Taxonomy" id="1798654"/>
    <lineage>
        <taxon>Bacteria</taxon>
        <taxon>Candidatus Liptoniibacteriota</taxon>
    </lineage>
</organism>
<evidence type="ECO:0000259" key="3">
    <source>
        <dbReference type="Pfam" id="PF00291"/>
    </source>
</evidence>
<accession>A0A1G2CLS0</accession>
<proteinExistence type="predicted"/>
<dbReference type="Proteomes" id="UP000178599">
    <property type="component" value="Unassembled WGS sequence"/>
</dbReference>